<dbReference type="GO" id="GO:0046872">
    <property type="term" value="F:metal ion binding"/>
    <property type="evidence" value="ECO:0007669"/>
    <property type="project" value="UniProtKB-KW"/>
</dbReference>
<dbReference type="RefSeq" id="WP_040135131.1">
    <property type="nucleotide sequence ID" value="NZ_CP009889.1"/>
</dbReference>
<keyword evidence="1" id="KW-0479">Metal-binding</keyword>
<dbReference type="EMBL" id="CP009889">
    <property type="protein sequence ID" value="AIY66697.1"/>
    <property type="molecule type" value="Genomic_DNA"/>
</dbReference>
<dbReference type="Pfam" id="PF01522">
    <property type="entry name" value="Polysacc_deac_1"/>
    <property type="match status" value="1"/>
</dbReference>
<dbReference type="InterPro" id="IPR011330">
    <property type="entry name" value="Glyco_hydro/deAcase_b/a-brl"/>
</dbReference>
<dbReference type="Proteomes" id="UP000030341">
    <property type="component" value="Chromosome 2"/>
</dbReference>
<reference evidence="5 6" key="1">
    <citation type="submission" date="2014-11" db="EMBL/GenBank/DDBJ databases">
        <title>Complete Genome Sequence of Pseudoalteromonas sp. Strain OCN003 Isolated from Kaneohe Bay, Oahu, Hawaii.</title>
        <authorList>
            <person name="Beurmann S."/>
            <person name="Videau P."/>
            <person name="Ushijima B."/>
            <person name="Smith A.M."/>
            <person name="Aeby G.S."/>
            <person name="Callahan S.M."/>
            <person name="Belcaid M."/>
        </authorList>
    </citation>
    <scope>NUCLEOTIDE SEQUENCE [LARGE SCALE GENOMIC DNA]</scope>
    <source>
        <strain evidence="5 6">OCN003</strain>
    </source>
</reference>
<evidence type="ECO:0000259" key="4">
    <source>
        <dbReference type="PROSITE" id="PS51677"/>
    </source>
</evidence>
<dbReference type="HOGENOM" id="CLU_071828_1_0_6"/>
<gene>
    <name evidence="5" type="ORF">OM33_16350</name>
</gene>
<evidence type="ECO:0000256" key="3">
    <source>
        <dbReference type="SAM" id="SignalP"/>
    </source>
</evidence>
<evidence type="ECO:0000256" key="1">
    <source>
        <dbReference type="ARBA" id="ARBA00022723"/>
    </source>
</evidence>
<dbReference type="PROSITE" id="PS51677">
    <property type="entry name" value="NODB"/>
    <property type="match status" value="1"/>
</dbReference>
<dbReference type="KEGG" id="pseo:OM33_16350"/>
<dbReference type="PANTHER" id="PTHR10587">
    <property type="entry name" value="GLYCOSYL TRANSFERASE-RELATED"/>
    <property type="match status" value="1"/>
</dbReference>
<evidence type="ECO:0000313" key="6">
    <source>
        <dbReference type="Proteomes" id="UP000030341"/>
    </source>
</evidence>
<organism evidence="5 6">
    <name type="scientific">Pseudoalteromonas piratica</name>
    <dbReference type="NCBI Taxonomy" id="1348114"/>
    <lineage>
        <taxon>Bacteria</taxon>
        <taxon>Pseudomonadati</taxon>
        <taxon>Pseudomonadota</taxon>
        <taxon>Gammaproteobacteria</taxon>
        <taxon>Alteromonadales</taxon>
        <taxon>Pseudoalteromonadaceae</taxon>
        <taxon>Pseudoalteromonas</taxon>
    </lineage>
</organism>
<feature type="signal peptide" evidence="3">
    <location>
        <begin position="1"/>
        <end position="22"/>
    </location>
</feature>
<dbReference type="AlphaFoldDB" id="A0A0A7EL78"/>
<dbReference type="Gene3D" id="3.20.20.370">
    <property type="entry name" value="Glycoside hydrolase/deacetylase"/>
    <property type="match status" value="1"/>
</dbReference>
<feature type="domain" description="NodB homology" evidence="4">
    <location>
        <begin position="23"/>
        <end position="244"/>
    </location>
</feature>
<feature type="chain" id="PRO_5002028403" evidence="3">
    <location>
        <begin position="23"/>
        <end position="304"/>
    </location>
</feature>
<dbReference type="InterPro" id="IPR002509">
    <property type="entry name" value="NODB_dom"/>
</dbReference>
<name>A0A0A7EL78_9GAMM</name>
<dbReference type="STRING" id="1348114.OM33_16350"/>
<evidence type="ECO:0000313" key="5">
    <source>
        <dbReference type="EMBL" id="AIY66697.1"/>
    </source>
</evidence>
<dbReference type="GO" id="GO:0016020">
    <property type="term" value="C:membrane"/>
    <property type="evidence" value="ECO:0007669"/>
    <property type="project" value="TreeGrafter"/>
</dbReference>
<dbReference type="PANTHER" id="PTHR10587:SF133">
    <property type="entry name" value="CHITIN DEACETYLASE 1-RELATED"/>
    <property type="match status" value="1"/>
</dbReference>
<dbReference type="SUPFAM" id="SSF88713">
    <property type="entry name" value="Glycoside hydrolase/deacetylase"/>
    <property type="match status" value="1"/>
</dbReference>
<dbReference type="GO" id="GO:0005975">
    <property type="term" value="P:carbohydrate metabolic process"/>
    <property type="evidence" value="ECO:0007669"/>
    <property type="project" value="InterPro"/>
</dbReference>
<sequence>MRKQLLYISVTTLLLLSLSLTAKQIAFTFDDAPRQANGYFDGPTRAKTLIKELQDHGIKQAAFFATTSHLNEEGKTRLKAYANAGHIIANHTHTHPDINKTTLVAYLEEITTAHNQIKDYPNFKPWFRFPYLREGDTQQKRDGVRAYLAKNGYHNAYITLNNYDWYIENLLQDALKSGKEIDFEKLKEFYIDVIIQGAQYYDELAVKYLGHSPKHVILLHEMDITAMFVGDLADAFRQKGWQVISPEKAYQDPIASYQTERVMKYNPGRIGEIAKDKGQTKRLWHNTLDETYLKARFDKEVVKK</sequence>
<proteinExistence type="predicted"/>
<accession>A0A0A7EL78</accession>
<dbReference type="eggNOG" id="COG0726">
    <property type="taxonomic scope" value="Bacteria"/>
</dbReference>
<dbReference type="OrthoDB" id="115239at2"/>
<evidence type="ECO:0000256" key="2">
    <source>
        <dbReference type="ARBA" id="ARBA00022801"/>
    </source>
</evidence>
<dbReference type="InterPro" id="IPR050248">
    <property type="entry name" value="Polysacc_deacetylase_ArnD"/>
</dbReference>
<dbReference type="GO" id="GO:0016810">
    <property type="term" value="F:hydrolase activity, acting on carbon-nitrogen (but not peptide) bonds"/>
    <property type="evidence" value="ECO:0007669"/>
    <property type="project" value="InterPro"/>
</dbReference>
<keyword evidence="6" id="KW-1185">Reference proteome</keyword>
<keyword evidence="2" id="KW-0378">Hydrolase</keyword>
<keyword evidence="3" id="KW-0732">Signal</keyword>
<protein>
    <submittedName>
        <fullName evidence="5">Polysaccharide deacetylase</fullName>
    </submittedName>
</protein>